<name>A0ABY0HLS2_9PEZI</name>
<evidence type="ECO:0000313" key="2">
    <source>
        <dbReference type="Proteomes" id="UP000294003"/>
    </source>
</evidence>
<accession>A0ABY0HLS2</accession>
<protein>
    <submittedName>
        <fullName evidence="1">Uncharacterized protein</fullName>
    </submittedName>
</protein>
<comment type="caution">
    <text evidence="1">The sequence shown here is derived from an EMBL/GenBank/DDBJ whole genome shotgun (WGS) entry which is preliminary data.</text>
</comment>
<keyword evidence="2" id="KW-1185">Reference proteome</keyword>
<sequence>MPALANRPPKDNSWAQIYLEDNVTIWNLLHDPEFGLNLAHPDKAKTNDNYVRIRAETKVLRPGKYLRGGKAEHISRECMIGPLPVTCNTAIRKLGYPCSSGMGSAVWFNGRYYDGKRTAVSYPLLVPAMFNVTDISSELLGGVCSVPLTRREKLKEDCCQLEDNSWAMVDYNLEMGVRELEEKFAPQSLDVGGKRHKPDSERKYLGYMNLSF</sequence>
<organism evidence="1 2">
    <name type="scientific">Monosporascus cannonballus</name>
    <dbReference type="NCBI Taxonomy" id="155416"/>
    <lineage>
        <taxon>Eukaryota</taxon>
        <taxon>Fungi</taxon>
        <taxon>Dikarya</taxon>
        <taxon>Ascomycota</taxon>
        <taxon>Pezizomycotina</taxon>
        <taxon>Sordariomycetes</taxon>
        <taxon>Xylariomycetidae</taxon>
        <taxon>Xylariales</taxon>
        <taxon>Xylariales incertae sedis</taxon>
        <taxon>Monosporascus</taxon>
    </lineage>
</organism>
<dbReference type="EMBL" id="QJNS01000016">
    <property type="protein sequence ID" value="RYO93703.1"/>
    <property type="molecule type" value="Genomic_DNA"/>
</dbReference>
<dbReference type="Proteomes" id="UP000294003">
    <property type="component" value="Unassembled WGS sequence"/>
</dbReference>
<reference evidence="1 2" key="1">
    <citation type="submission" date="2018-06" db="EMBL/GenBank/DDBJ databases">
        <title>Complete Genomes of Monosporascus.</title>
        <authorList>
            <person name="Robinson A.J."/>
            <person name="Natvig D.O."/>
        </authorList>
    </citation>
    <scope>NUCLEOTIDE SEQUENCE [LARGE SCALE GENOMIC DNA]</scope>
    <source>
        <strain evidence="1 2">CBS 609.92</strain>
    </source>
</reference>
<gene>
    <name evidence="1" type="ORF">DL762_000908</name>
</gene>
<proteinExistence type="predicted"/>
<evidence type="ECO:0000313" key="1">
    <source>
        <dbReference type="EMBL" id="RYO93703.1"/>
    </source>
</evidence>